<name>A0A267EY49_9PLAT</name>
<keyword evidence="4" id="KW-0833">Ubl conjugation pathway</keyword>
<evidence type="ECO:0000259" key="7">
    <source>
        <dbReference type="PROSITE" id="PS50127"/>
    </source>
</evidence>
<evidence type="ECO:0000313" key="10">
    <source>
        <dbReference type="EMBL" id="PAA89204.1"/>
    </source>
</evidence>
<keyword evidence="11" id="KW-1185">Reference proteome</keyword>
<dbReference type="PROSITE" id="PS50181">
    <property type="entry name" value="FBOX"/>
    <property type="match status" value="1"/>
</dbReference>
<dbReference type="Pfam" id="PF00179">
    <property type="entry name" value="UQ_con"/>
    <property type="match status" value="1"/>
</dbReference>
<dbReference type="FunFam" id="3.10.110.10:FF:000060">
    <property type="entry name" value="Ubiquitin conjugating enzyme (UbcB)"/>
    <property type="match status" value="1"/>
</dbReference>
<dbReference type="GO" id="GO:0005524">
    <property type="term" value="F:ATP binding"/>
    <property type="evidence" value="ECO:0007669"/>
    <property type="project" value="UniProtKB-KW"/>
</dbReference>
<feature type="compositionally biased region" description="Low complexity" evidence="6">
    <location>
        <begin position="51"/>
        <end position="64"/>
    </location>
</feature>
<evidence type="ECO:0000256" key="5">
    <source>
        <dbReference type="ARBA" id="ARBA00022840"/>
    </source>
</evidence>
<proteinExistence type="predicted"/>
<evidence type="ECO:0000256" key="3">
    <source>
        <dbReference type="ARBA" id="ARBA00022741"/>
    </source>
</evidence>
<dbReference type="InterPro" id="IPR016135">
    <property type="entry name" value="UBQ-conjugating_enzyme/RWD"/>
</dbReference>
<gene>
    <name evidence="9" type="ORF">BOX15_Mlig002393g1</name>
    <name evidence="10" type="ORF">BOX15_Mlig033795g1</name>
</gene>
<dbReference type="Gene3D" id="3.10.110.10">
    <property type="entry name" value="Ubiquitin Conjugating Enzyme"/>
    <property type="match status" value="1"/>
</dbReference>
<dbReference type="Proteomes" id="UP000215902">
    <property type="component" value="Unassembled WGS sequence"/>
</dbReference>
<dbReference type="InterPro" id="IPR001810">
    <property type="entry name" value="F-box_dom"/>
</dbReference>
<dbReference type="SMART" id="SM00212">
    <property type="entry name" value="UBCc"/>
    <property type="match status" value="1"/>
</dbReference>
<dbReference type="PANTHER" id="PTHR24067">
    <property type="entry name" value="UBIQUITIN-CONJUGATING ENZYME E2"/>
    <property type="match status" value="1"/>
</dbReference>
<feature type="compositionally biased region" description="Low complexity" evidence="6">
    <location>
        <begin position="71"/>
        <end position="106"/>
    </location>
</feature>
<dbReference type="EMBL" id="NIVC01000160">
    <property type="protein sequence ID" value="PAA89204.1"/>
    <property type="molecule type" value="Genomic_DNA"/>
</dbReference>
<accession>A0A267EY49</accession>
<dbReference type="GO" id="GO:0061631">
    <property type="term" value="F:ubiquitin conjugating enzyme activity"/>
    <property type="evidence" value="ECO:0007669"/>
    <property type="project" value="UniProtKB-EC"/>
</dbReference>
<dbReference type="EC" id="2.3.2.23" evidence="1"/>
<evidence type="ECO:0000256" key="1">
    <source>
        <dbReference type="ARBA" id="ARBA00012486"/>
    </source>
</evidence>
<dbReference type="SUPFAM" id="SSF81383">
    <property type="entry name" value="F-box domain"/>
    <property type="match status" value="1"/>
</dbReference>
<dbReference type="PROSITE" id="PS50127">
    <property type="entry name" value="UBC_2"/>
    <property type="match status" value="1"/>
</dbReference>
<evidence type="ECO:0000256" key="4">
    <source>
        <dbReference type="ARBA" id="ARBA00022786"/>
    </source>
</evidence>
<feature type="region of interest" description="Disordered" evidence="6">
    <location>
        <begin position="37"/>
        <end position="106"/>
    </location>
</feature>
<organism evidence="9 11">
    <name type="scientific">Macrostomum lignano</name>
    <dbReference type="NCBI Taxonomy" id="282301"/>
    <lineage>
        <taxon>Eukaryota</taxon>
        <taxon>Metazoa</taxon>
        <taxon>Spiralia</taxon>
        <taxon>Lophotrochozoa</taxon>
        <taxon>Platyhelminthes</taxon>
        <taxon>Rhabditophora</taxon>
        <taxon>Macrostomorpha</taxon>
        <taxon>Macrostomida</taxon>
        <taxon>Macrostomidae</taxon>
        <taxon>Macrostomum</taxon>
    </lineage>
</organism>
<dbReference type="InterPro" id="IPR036047">
    <property type="entry name" value="F-box-like_dom_sf"/>
</dbReference>
<evidence type="ECO:0000259" key="8">
    <source>
        <dbReference type="PROSITE" id="PS50181"/>
    </source>
</evidence>
<dbReference type="OrthoDB" id="9973183at2759"/>
<feature type="compositionally biased region" description="Acidic residues" evidence="6">
    <location>
        <begin position="39"/>
        <end position="48"/>
    </location>
</feature>
<sequence length="380" mass="42306">MPCFHCNGFYSACDDQPVCPVCHSFLYQYQCTALKRDDEDGDSGTEEEAAAHAAAAAVGPSGAASDDEAQQLRQLRQQQQKKLLQQQLRQQQQQQPLPSSSSSAQSRGARLDALPTELILAVLAHCDDMAVWSLLRLGNRRLTQIIEREFSDAYWQRQLSHRWPLFTLRRPLGAGTWRSLYSDLLLSAPCLACLASGPSSWDVDEASSWRQRRLRLEYRSLIQEPPYGVAAVPTPVDSGRLSQWHAVICGPPGSPYQGGAFFLSLTVPHSYPLRPPLIRFLTKVFHPNVSRHGDVGLDAILPTNWSLALTLAKVLVCVQSLLTDPYTEVSMEPRIARLCIENRPEFERLARLWTWKYAMHDFVGPLAATDEPAGDGGGDL</sequence>
<dbReference type="STRING" id="282301.A0A267EY49"/>
<reference evidence="9 11" key="1">
    <citation type="submission" date="2017-06" db="EMBL/GenBank/DDBJ databases">
        <title>A platform for efficient transgenesis in Macrostomum lignano, a flatworm model organism for stem cell research.</title>
        <authorList>
            <person name="Berezikov E."/>
        </authorList>
    </citation>
    <scope>NUCLEOTIDE SEQUENCE [LARGE SCALE GENOMIC DNA]</scope>
    <source>
        <strain evidence="9">DV1</strain>
        <tissue evidence="9">Whole organism</tissue>
    </source>
</reference>
<evidence type="ECO:0000256" key="6">
    <source>
        <dbReference type="SAM" id="MobiDB-lite"/>
    </source>
</evidence>
<comment type="caution">
    <text evidence="9">The sequence shown here is derived from an EMBL/GenBank/DDBJ whole genome shotgun (WGS) entry which is preliminary data.</text>
</comment>
<protein>
    <recommendedName>
        <fullName evidence="1">E2 ubiquitin-conjugating enzyme</fullName>
        <ecNumber evidence="1">2.3.2.23</ecNumber>
    </recommendedName>
</protein>
<dbReference type="InterPro" id="IPR000608">
    <property type="entry name" value="UBC"/>
</dbReference>
<evidence type="ECO:0000313" key="9">
    <source>
        <dbReference type="EMBL" id="PAA66448.1"/>
    </source>
</evidence>
<dbReference type="CDD" id="cd23826">
    <property type="entry name" value="UEV_Morgue-like"/>
    <property type="match status" value="1"/>
</dbReference>
<keyword evidence="5" id="KW-0067">ATP-binding</keyword>
<dbReference type="EMBL" id="NIVC01001557">
    <property type="protein sequence ID" value="PAA66448.1"/>
    <property type="molecule type" value="Genomic_DNA"/>
</dbReference>
<evidence type="ECO:0000313" key="11">
    <source>
        <dbReference type="Proteomes" id="UP000215902"/>
    </source>
</evidence>
<feature type="domain" description="F-box" evidence="8">
    <location>
        <begin position="108"/>
        <end position="158"/>
    </location>
</feature>
<evidence type="ECO:0000256" key="2">
    <source>
        <dbReference type="ARBA" id="ARBA00022679"/>
    </source>
</evidence>
<feature type="domain" description="UBC core" evidence="7">
    <location>
        <begin position="209"/>
        <end position="359"/>
    </location>
</feature>
<keyword evidence="2" id="KW-0808">Transferase</keyword>
<dbReference type="SUPFAM" id="SSF54495">
    <property type="entry name" value="UBC-like"/>
    <property type="match status" value="1"/>
</dbReference>
<dbReference type="AlphaFoldDB" id="A0A267EY49"/>
<dbReference type="InterPro" id="IPR050113">
    <property type="entry name" value="Ub_conjugating_enzyme"/>
</dbReference>
<keyword evidence="3" id="KW-0547">Nucleotide-binding</keyword>